<dbReference type="Pfam" id="PF08448">
    <property type="entry name" value="PAS_4"/>
    <property type="match status" value="2"/>
</dbReference>
<dbReference type="NCBIfam" id="TIGR00229">
    <property type="entry name" value="sensory_box"/>
    <property type="match status" value="1"/>
</dbReference>
<dbReference type="InterPro" id="IPR003594">
    <property type="entry name" value="HATPase_dom"/>
</dbReference>
<feature type="domain" description="PAC" evidence="9">
    <location>
        <begin position="521"/>
        <end position="573"/>
    </location>
</feature>
<evidence type="ECO:0000256" key="2">
    <source>
        <dbReference type="ARBA" id="ARBA00012438"/>
    </source>
</evidence>
<feature type="domain" description="PAC" evidence="9">
    <location>
        <begin position="649"/>
        <end position="705"/>
    </location>
</feature>
<feature type="domain" description="PAC" evidence="9">
    <location>
        <begin position="781"/>
        <end position="834"/>
    </location>
</feature>
<name>A0ABS3JK36_9BACT</name>
<dbReference type="SMART" id="SM00387">
    <property type="entry name" value="HATPase_c"/>
    <property type="match status" value="1"/>
</dbReference>
<evidence type="ECO:0000256" key="4">
    <source>
        <dbReference type="ARBA" id="ARBA00022679"/>
    </source>
</evidence>
<comment type="caution">
    <text evidence="10">The sequence shown here is derived from an EMBL/GenBank/DDBJ whole genome shotgun (WGS) entry which is preliminary data.</text>
</comment>
<evidence type="ECO:0000259" key="8">
    <source>
        <dbReference type="PROSITE" id="PS50112"/>
    </source>
</evidence>
<dbReference type="PANTHER" id="PTHR43304:SF1">
    <property type="entry name" value="PAC DOMAIN-CONTAINING PROTEIN"/>
    <property type="match status" value="1"/>
</dbReference>
<evidence type="ECO:0000256" key="3">
    <source>
        <dbReference type="ARBA" id="ARBA00022553"/>
    </source>
</evidence>
<dbReference type="Pfam" id="PF08447">
    <property type="entry name" value="PAS_3"/>
    <property type="match status" value="2"/>
</dbReference>
<dbReference type="Gene3D" id="3.30.565.10">
    <property type="entry name" value="Histidine kinase-like ATPase, C-terminal domain"/>
    <property type="match status" value="1"/>
</dbReference>
<dbReference type="InterPro" id="IPR003661">
    <property type="entry name" value="HisK_dim/P_dom"/>
</dbReference>
<feature type="coiled-coil region" evidence="6">
    <location>
        <begin position="843"/>
        <end position="870"/>
    </location>
</feature>
<dbReference type="InterPro" id="IPR036097">
    <property type="entry name" value="HisK_dim/P_sf"/>
</dbReference>
<dbReference type="SUPFAM" id="SSF55781">
    <property type="entry name" value="GAF domain-like"/>
    <property type="match status" value="1"/>
</dbReference>
<dbReference type="InterPro" id="IPR052162">
    <property type="entry name" value="Sensor_kinase/Photoreceptor"/>
</dbReference>
<proteinExistence type="predicted"/>
<keyword evidence="5" id="KW-0418">Kinase</keyword>
<dbReference type="PROSITE" id="PS50109">
    <property type="entry name" value="HIS_KIN"/>
    <property type="match status" value="1"/>
</dbReference>
<dbReference type="InterPro" id="IPR004358">
    <property type="entry name" value="Sig_transdc_His_kin-like_C"/>
</dbReference>
<evidence type="ECO:0000256" key="5">
    <source>
        <dbReference type="ARBA" id="ARBA00022777"/>
    </source>
</evidence>
<evidence type="ECO:0000313" key="11">
    <source>
        <dbReference type="Proteomes" id="UP000664628"/>
    </source>
</evidence>
<dbReference type="Proteomes" id="UP000664628">
    <property type="component" value="Unassembled WGS sequence"/>
</dbReference>
<dbReference type="PANTHER" id="PTHR43304">
    <property type="entry name" value="PHYTOCHROME-LIKE PROTEIN CPH1"/>
    <property type="match status" value="1"/>
</dbReference>
<protein>
    <recommendedName>
        <fullName evidence="2">histidine kinase</fullName>
        <ecNumber evidence="2">2.7.13.3</ecNumber>
    </recommendedName>
</protein>
<evidence type="ECO:0000259" key="9">
    <source>
        <dbReference type="PROSITE" id="PS50113"/>
    </source>
</evidence>
<dbReference type="SUPFAM" id="SSF55785">
    <property type="entry name" value="PYP-like sensor domain (PAS domain)"/>
    <property type="match status" value="4"/>
</dbReference>
<keyword evidence="6" id="KW-0175">Coiled coil</keyword>
<dbReference type="Gene3D" id="2.10.70.100">
    <property type="match status" value="1"/>
</dbReference>
<dbReference type="InterPro" id="IPR036890">
    <property type="entry name" value="HATPase_C_sf"/>
</dbReference>
<dbReference type="SMART" id="SM00388">
    <property type="entry name" value="HisKA"/>
    <property type="match status" value="1"/>
</dbReference>
<dbReference type="CDD" id="cd00130">
    <property type="entry name" value="PAS"/>
    <property type="match status" value="3"/>
</dbReference>
<feature type="domain" description="Histidine kinase" evidence="7">
    <location>
        <begin position="877"/>
        <end position="1103"/>
    </location>
</feature>
<dbReference type="EMBL" id="JAFMYW010000005">
    <property type="protein sequence ID" value="MBO0950361.1"/>
    <property type="molecule type" value="Genomic_DNA"/>
</dbReference>
<dbReference type="InterPro" id="IPR000700">
    <property type="entry name" value="PAS-assoc_C"/>
</dbReference>
<dbReference type="InterPro" id="IPR001610">
    <property type="entry name" value="PAC"/>
</dbReference>
<comment type="catalytic activity">
    <reaction evidence="1">
        <text>ATP + protein L-histidine = ADP + protein N-phospho-L-histidine.</text>
        <dbReference type="EC" id="2.7.13.3"/>
    </reaction>
</comment>
<dbReference type="CDD" id="cd00082">
    <property type="entry name" value="HisKA"/>
    <property type="match status" value="1"/>
</dbReference>
<keyword evidence="4" id="KW-0808">Transferase</keyword>
<dbReference type="InterPro" id="IPR005467">
    <property type="entry name" value="His_kinase_dom"/>
</dbReference>
<evidence type="ECO:0000256" key="1">
    <source>
        <dbReference type="ARBA" id="ARBA00000085"/>
    </source>
</evidence>
<dbReference type="PRINTS" id="PR00344">
    <property type="entry name" value="BCTRLSENSOR"/>
</dbReference>
<evidence type="ECO:0000256" key="6">
    <source>
        <dbReference type="SAM" id="Coils"/>
    </source>
</evidence>
<dbReference type="SMART" id="SM00091">
    <property type="entry name" value="PAS"/>
    <property type="match status" value="5"/>
</dbReference>
<keyword evidence="11" id="KW-1185">Reference proteome</keyword>
<evidence type="ECO:0000259" key="7">
    <source>
        <dbReference type="PROSITE" id="PS50109"/>
    </source>
</evidence>
<dbReference type="Pfam" id="PF02518">
    <property type="entry name" value="HATPase_c"/>
    <property type="match status" value="1"/>
</dbReference>
<reference evidence="10 11" key="1">
    <citation type="submission" date="2021-03" db="EMBL/GenBank/DDBJ databases">
        <title>Fibrella sp. HMF5405 genome sequencing and assembly.</title>
        <authorList>
            <person name="Kang H."/>
            <person name="Kim H."/>
            <person name="Bae S."/>
            <person name="Joh K."/>
        </authorList>
    </citation>
    <scope>NUCLEOTIDE SEQUENCE [LARGE SCALE GENOMIC DNA]</scope>
    <source>
        <strain evidence="10 11">HMF5405</strain>
    </source>
</reference>
<dbReference type="EC" id="2.7.13.3" evidence="2"/>
<dbReference type="SUPFAM" id="SSF55874">
    <property type="entry name" value="ATPase domain of HSP90 chaperone/DNA topoisomerase II/histidine kinase"/>
    <property type="match status" value="1"/>
</dbReference>
<dbReference type="Gene3D" id="3.30.450.40">
    <property type="match status" value="1"/>
</dbReference>
<organism evidence="10 11">
    <name type="scientific">Fibrella forsythiae</name>
    <dbReference type="NCBI Taxonomy" id="2817061"/>
    <lineage>
        <taxon>Bacteria</taxon>
        <taxon>Pseudomonadati</taxon>
        <taxon>Bacteroidota</taxon>
        <taxon>Cytophagia</taxon>
        <taxon>Cytophagales</taxon>
        <taxon>Spirosomataceae</taxon>
        <taxon>Fibrella</taxon>
    </lineage>
</organism>
<keyword evidence="3" id="KW-0597">Phosphoprotein</keyword>
<gene>
    <name evidence="10" type="ORF">J2I46_17330</name>
</gene>
<dbReference type="SUPFAM" id="SSF47384">
    <property type="entry name" value="Homodimeric domain of signal transducing histidine kinase"/>
    <property type="match status" value="1"/>
</dbReference>
<dbReference type="Gene3D" id="3.30.450.20">
    <property type="entry name" value="PAS domain"/>
    <property type="match status" value="5"/>
</dbReference>
<dbReference type="InterPro" id="IPR000014">
    <property type="entry name" value="PAS"/>
</dbReference>
<dbReference type="PROSITE" id="PS50113">
    <property type="entry name" value="PAC"/>
    <property type="match status" value="3"/>
</dbReference>
<dbReference type="Pfam" id="PF01590">
    <property type="entry name" value="GAF"/>
    <property type="match status" value="1"/>
</dbReference>
<feature type="domain" description="PAS" evidence="8">
    <location>
        <begin position="447"/>
        <end position="507"/>
    </location>
</feature>
<dbReference type="InterPro" id="IPR013655">
    <property type="entry name" value="PAS_fold_3"/>
</dbReference>
<dbReference type="Pfam" id="PF00512">
    <property type="entry name" value="HisKA"/>
    <property type="match status" value="1"/>
</dbReference>
<dbReference type="RefSeq" id="WP_207330317.1">
    <property type="nucleotide sequence ID" value="NZ_JAFMYW010000005.1"/>
</dbReference>
<dbReference type="SMART" id="SM00086">
    <property type="entry name" value="PAC"/>
    <property type="match status" value="3"/>
</dbReference>
<dbReference type="InterPro" id="IPR029016">
    <property type="entry name" value="GAF-like_dom_sf"/>
</dbReference>
<dbReference type="InterPro" id="IPR035965">
    <property type="entry name" value="PAS-like_dom_sf"/>
</dbReference>
<dbReference type="PROSITE" id="PS50112">
    <property type="entry name" value="PAS"/>
    <property type="match status" value="1"/>
</dbReference>
<accession>A0ABS3JK36</accession>
<evidence type="ECO:0000313" key="10">
    <source>
        <dbReference type="EMBL" id="MBO0950361.1"/>
    </source>
</evidence>
<sequence>MHFFDSNALRILNAIPGNRLILLPDAPTFTIVAVTDDYLKVTHTQRETLLGKGVFEAFFDNAQNQQRAEGVNLEASLRQVLHAKRLHEAADLRYDLINPQTGQLDIKIWKLFNQPVLDPAGEVSYIIHSVDDITEIVQLREAAQLAVQPQQTFLLSLSDRLRSLTDPAEIQYQAACALGEYTGANRVGYAEDLLDGQTIEVTRNYTKGVPGLEGRYRYEEYGTELMGQLKDGHTVIRSDITQDPTLTEAEKIAHARLQLGATLNKPLIKAGQLVSVLFVHFEGPHAFTEHELSLLDETAERTWEAVSRARAEEALRSSEARARSIVAQSPAATLVLRGDDFIIDQINPPMLAFIGRGEEVIGQPFLAVLPELDGQYAWQQVQRVYQDGIDFDLPEVLVPHVRNGVLQDFYYNVAYRPLQEGGQITGMIQVAIDVTQQVVNRTKLEESEARFRTLAEQAPIFVFESDVDATVVYWNQRWREFVGQTQEEALGRDGWPKVMHPDDYNRLLTTYIWATTAKESYEIDVRVRRWDGVYRTVLFTGKPRYTAEGSFNGYIGNGIDISTQVENQLAIAESETKLRAILDNARAAIGVYVGPDMIIENHNQVFIDILGKGPGIAGKPLREVLPELETEGQPFLAILDEVYTTGIAYTTSGTLVKIFRRGELTNNYYNFSYTPVFDPAGNPYEIVVVAIDVTEQIRVRHALEEKEATLQGAIGLADMGTWEVDMHSGLTTYSERLKELFEFSQDSIGQDQLYNSILEVDRTRLIEAVSRAATPELGGMLDEEYTVITQRTGRHRIVRAQAQMYFDEAGRPQKMVGSMRDVTQERQTQAALEELVEQRTGELATANEELAANNEEVEEANRLLARSNDNLQKFAYVASHDLQEPLRKIQAFGDLLKSSYSTSSGEELIYLERMQSAASRMSKLIRDLLDFSRLATQRDTSSTVSLQNVMEQVLTTLELVIAETAAEVTVAALPTIQGDELQLTQLFQNLISNALKFRRPSVIPQIRISAQTLNVSELPDTVKPVQATSSYYRIEVADNGVGFDEKYKDRIFEVFQRLHGKNEFAGTGIGLAICERVVANHGGAITAQSQPGLGATFSVYLPV</sequence>
<dbReference type="InterPro" id="IPR003018">
    <property type="entry name" value="GAF"/>
</dbReference>
<dbReference type="InterPro" id="IPR013656">
    <property type="entry name" value="PAS_4"/>
</dbReference>
<dbReference type="Gene3D" id="1.10.287.130">
    <property type="match status" value="1"/>
</dbReference>